<evidence type="ECO:0000313" key="1">
    <source>
        <dbReference type="EMBL" id="UTU49842.1"/>
    </source>
</evidence>
<name>A0AB38T5L0_9HYPH</name>
<reference evidence="1 2" key="1">
    <citation type="journal article" date="2022" name="Microbiol. Resour. Announc.">
        <title>Complete Genome Sequence of Mesorhizobium ciceri Strain R30, a Rhizobium Used as a Commercial Inoculant for Chickpea in Argentina.</title>
        <authorList>
            <person name="Foresto E."/>
            <person name="Revale S."/>
            <person name="Primo E."/>
            <person name="Nievas F."/>
            <person name="Carezzano E."/>
            <person name="Puente M."/>
            <person name="Alzari P."/>
            <person name="Mart M."/>
            <person name="Ben-Assaya M."/>
            <person name="Mornico D."/>
            <person name="Santoro M."/>
            <person name="Mart F."/>
            <person name="Giordano W."/>
            <person name="Bogino P."/>
        </authorList>
    </citation>
    <scope>NUCLEOTIDE SEQUENCE [LARGE SCALE GENOMIC DNA]</scope>
    <source>
        <strain evidence="1 2">R30</strain>
    </source>
</reference>
<gene>
    <name evidence="1" type="ORF">LRP29_20370</name>
</gene>
<proteinExistence type="predicted"/>
<accession>A0AB38T5L0</accession>
<sequence>MDDEILYQGPGYTIARIHKPETMIPYGPSGARPDGTRNYGWVDLRGRPDLVSGIKEAADSTALQAVLRELAAPGSPILSSGCEHHAFDRGENDPSGFRWQSGAFVVTAFDDGRLNRSAENHIALAKEIWDNIAAPVTWRVPMQYELTIEPLKTFFGQSDCHCLMLKALGYGQSKDQANASMEAALHMLAASLREVQSKIAFQNAWHLTVSCLNPSCQQPIPIEIEPSAEGTMLVWEDLPTKLPIRCPSCGITGEYHPRQVRRGKAIPTQ</sequence>
<keyword evidence="2" id="KW-1185">Reference proteome</keyword>
<dbReference type="AlphaFoldDB" id="A0AB38T5L0"/>
<evidence type="ECO:0000313" key="2">
    <source>
        <dbReference type="Proteomes" id="UP001060070"/>
    </source>
</evidence>
<dbReference type="Proteomes" id="UP001060070">
    <property type="component" value="Chromosome"/>
</dbReference>
<dbReference type="RefSeq" id="WP_024503200.1">
    <property type="nucleotide sequence ID" value="NZ_CP088147.1"/>
</dbReference>
<organism evidence="1 2">
    <name type="scientific">Mesorhizobium ciceri</name>
    <dbReference type="NCBI Taxonomy" id="39645"/>
    <lineage>
        <taxon>Bacteria</taxon>
        <taxon>Pseudomonadati</taxon>
        <taxon>Pseudomonadota</taxon>
        <taxon>Alphaproteobacteria</taxon>
        <taxon>Hyphomicrobiales</taxon>
        <taxon>Phyllobacteriaceae</taxon>
        <taxon>Mesorhizobium</taxon>
    </lineage>
</organism>
<dbReference type="EMBL" id="CP088147">
    <property type="protein sequence ID" value="UTU49842.1"/>
    <property type="molecule type" value="Genomic_DNA"/>
</dbReference>
<protein>
    <submittedName>
        <fullName evidence="1">Uncharacterized protein</fullName>
    </submittedName>
</protein>